<dbReference type="PaxDb" id="8022-A0A060Y930"/>
<keyword evidence="1" id="KW-0812">Transmembrane</keyword>
<dbReference type="AlphaFoldDB" id="A0A060Y930"/>
<dbReference type="EMBL" id="FR906904">
    <property type="protein sequence ID" value="CDQ85660.1"/>
    <property type="molecule type" value="Genomic_DNA"/>
</dbReference>
<evidence type="ECO:0000313" key="3">
    <source>
        <dbReference type="Proteomes" id="UP000193380"/>
    </source>
</evidence>
<accession>A0A060Y930</accession>
<proteinExistence type="predicted"/>
<organism evidence="2 3">
    <name type="scientific">Oncorhynchus mykiss</name>
    <name type="common">Rainbow trout</name>
    <name type="synonym">Salmo gairdneri</name>
    <dbReference type="NCBI Taxonomy" id="8022"/>
    <lineage>
        <taxon>Eukaryota</taxon>
        <taxon>Metazoa</taxon>
        <taxon>Chordata</taxon>
        <taxon>Craniata</taxon>
        <taxon>Vertebrata</taxon>
        <taxon>Euteleostomi</taxon>
        <taxon>Actinopterygii</taxon>
        <taxon>Neopterygii</taxon>
        <taxon>Teleostei</taxon>
        <taxon>Protacanthopterygii</taxon>
        <taxon>Salmoniformes</taxon>
        <taxon>Salmonidae</taxon>
        <taxon>Salmoninae</taxon>
        <taxon>Oncorhynchus</taxon>
    </lineage>
</organism>
<keyword evidence="1" id="KW-1133">Transmembrane helix</keyword>
<protein>
    <submittedName>
        <fullName evidence="2">Uncharacterized protein</fullName>
    </submittedName>
</protein>
<name>A0A060Y930_ONCMY</name>
<dbReference type="Proteomes" id="UP000193380">
    <property type="component" value="Unassembled WGS sequence"/>
</dbReference>
<gene>
    <name evidence="2" type="ORF">GSONMT00011449001</name>
</gene>
<reference evidence="2" key="2">
    <citation type="submission" date="2014-03" db="EMBL/GenBank/DDBJ databases">
        <authorList>
            <person name="Genoscope - CEA"/>
        </authorList>
    </citation>
    <scope>NUCLEOTIDE SEQUENCE</scope>
</reference>
<keyword evidence="1" id="KW-0472">Membrane</keyword>
<evidence type="ECO:0000256" key="1">
    <source>
        <dbReference type="SAM" id="Phobius"/>
    </source>
</evidence>
<feature type="transmembrane region" description="Helical" evidence="1">
    <location>
        <begin position="12"/>
        <end position="34"/>
    </location>
</feature>
<sequence>MGLCDQGSPYGALCFTHIIFSCLPAYPVLTLILWSDFSSSPPIVWVHTVMPEFLGFSDLQGPRSSWASLASRVRTNNQYWEQSGRRTGGESERQPPQWTGICCPLQPWPFASRKTLILKAMHFWRLQGPTTPKMWQGAL</sequence>
<reference evidence="2" key="1">
    <citation type="journal article" date="2014" name="Nat. Commun.">
        <title>The rainbow trout genome provides novel insights into evolution after whole-genome duplication in vertebrates.</title>
        <authorList>
            <person name="Berthelot C."/>
            <person name="Brunet F."/>
            <person name="Chalopin D."/>
            <person name="Juanchich A."/>
            <person name="Bernard M."/>
            <person name="Noel B."/>
            <person name="Bento P."/>
            <person name="Da Silva C."/>
            <person name="Labadie K."/>
            <person name="Alberti A."/>
            <person name="Aury J.M."/>
            <person name="Louis A."/>
            <person name="Dehais P."/>
            <person name="Bardou P."/>
            <person name="Montfort J."/>
            <person name="Klopp C."/>
            <person name="Cabau C."/>
            <person name="Gaspin C."/>
            <person name="Thorgaard G.H."/>
            <person name="Boussaha M."/>
            <person name="Quillet E."/>
            <person name="Guyomard R."/>
            <person name="Galiana D."/>
            <person name="Bobe J."/>
            <person name="Volff J.N."/>
            <person name="Genet C."/>
            <person name="Wincker P."/>
            <person name="Jaillon O."/>
            <person name="Roest Crollius H."/>
            <person name="Guiguen Y."/>
        </authorList>
    </citation>
    <scope>NUCLEOTIDE SEQUENCE [LARGE SCALE GENOMIC DNA]</scope>
</reference>
<evidence type="ECO:0000313" key="2">
    <source>
        <dbReference type="EMBL" id="CDQ85660.1"/>
    </source>
</evidence>